<comment type="similarity">
    <text evidence="1 7">Belongs to the ArgJ family.</text>
</comment>
<name>A0A5A8CKE1_CAFRO</name>
<evidence type="ECO:0000256" key="2">
    <source>
        <dbReference type="ARBA" id="ARBA00022571"/>
    </source>
</evidence>
<dbReference type="GO" id="GO:0004042">
    <property type="term" value="F:L-glutamate N-acetyltransferase activity"/>
    <property type="evidence" value="ECO:0007669"/>
    <property type="project" value="UniProtKB-UniRule"/>
</dbReference>
<keyword evidence="3 7" id="KW-0808">Transferase</keyword>
<sequence length="517" mass="54684">MALASGRVAVVARALRRRGVPSAARGLASRAHDPDAEVFESADEHRAFLATRAALPDGFRTATASFPFEPVELARGKKTRMSLTAIVLDEPTEAFAGVFTQNAFPGHPVRVGRRRLKEEALSAIVINNKISNVGAPGGEADSEAVCAAFAHEMGTGDGTSVIPCSTGIIGWRLPVDDMTAAIPALVDELQGGTGLPLAMGIMTTDMYPKLRSVTLEPAAEGEPPVRVMGVAKGAGMVEPNLATMLVYILTDADISREQLRAALPAAAHSSFNCLSVDGDQSTSDTLIAAASGRRRLPGATDEERAAAFQSALQEVCDALSMDVVRNGEGVQHVMRVNVLGAATEPLARRIGKKLVNSLLVKTAVAGNDPNVGRLVMAVGNGLSEAAAAGDQIDTEAITSRMRISVGGCVLFEDGKFVIDGSVEKEVHDHLMKAWLWESVPQITSTPVPVDTSVGDESRPPAWFVRGNGVSYQVPVDFPRHQRCVEIEVDLASGEETCTVLGNDLTHEYVSVNADYRS</sequence>
<dbReference type="AlphaFoldDB" id="A0A5A8CKE1"/>
<dbReference type="PANTHER" id="PTHR23100">
    <property type="entry name" value="ARGININE BIOSYNTHESIS BIFUNCTIONAL PROTEIN ARGJ"/>
    <property type="match status" value="1"/>
</dbReference>
<evidence type="ECO:0000256" key="4">
    <source>
        <dbReference type="ARBA" id="ARBA00022813"/>
    </source>
</evidence>
<feature type="binding site" evidence="7">
    <location>
        <position position="243"/>
    </location>
    <ligand>
        <name>substrate</name>
    </ligand>
</feature>
<dbReference type="Gene3D" id="3.60.70.12">
    <property type="entry name" value="L-amino peptidase D-ALA esterase/amidase"/>
    <property type="match status" value="1"/>
</dbReference>
<comment type="subcellular location">
    <subcellularLocation>
        <location evidence="7">Mitochondrion matrix</location>
    </subcellularLocation>
</comment>
<feature type="active site" description="Nucleophile" evidence="7">
    <location>
        <position position="243"/>
    </location>
</feature>
<keyword evidence="2 7" id="KW-0055">Arginine biosynthesis</keyword>
<comment type="subunit">
    <text evidence="7">Heterodimer of an alpha and a beta chain.</text>
</comment>
<comment type="PTM">
    <text evidence="7">The alpha and beta chains are autoproteolytically processed from a single precursor protein within the mitochondrion.</text>
</comment>
<feature type="site" description="Cleavage; by autolysis" evidence="7">
    <location>
        <begin position="242"/>
        <end position="243"/>
    </location>
</feature>
<feature type="binding site" evidence="7">
    <location>
        <position position="203"/>
    </location>
    <ligand>
        <name>substrate</name>
    </ligand>
</feature>
<dbReference type="SUPFAM" id="SSF56266">
    <property type="entry name" value="DmpA/ArgJ-like"/>
    <property type="match status" value="2"/>
</dbReference>
<comment type="pathway">
    <text evidence="7">Amino-acid biosynthesis; L-arginine biosynthesis; L-ornithine and N-acetyl-L-glutamate from L-glutamate and N(2)-acetyl-L-ornithine (cyclic): step 1/1.</text>
</comment>
<accession>A0A5A8CKE1</accession>
<proteinExistence type="inferred from homology"/>
<keyword evidence="7" id="KW-0028">Amino-acid biosynthesis</keyword>
<comment type="pathway">
    <text evidence="7">Amino-acid biosynthesis; L-arginine biosynthesis; N(2)-acetyl-L-ornithine from L-glutamate: step 1/4.</text>
</comment>
<dbReference type="GO" id="GO:0006592">
    <property type="term" value="P:ornithine biosynthetic process"/>
    <property type="evidence" value="ECO:0007669"/>
    <property type="project" value="TreeGrafter"/>
</dbReference>
<keyword evidence="5 7" id="KW-0511">Multifunctional enzyme</keyword>
<dbReference type="HAMAP" id="MF_01106">
    <property type="entry name" value="ArgJ"/>
    <property type="match status" value="1"/>
</dbReference>
<dbReference type="Proteomes" id="UP000323011">
    <property type="component" value="Unassembled WGS sequence"/>
</dbReference>
<feature type="binding site" evidence="7">
    <location>
        <position position="512"/>
    </location>
    <ligand>
        <name>substrate</name>
    </ligand>
</feature>
<comment type="function">
    <text evidence="7">Catalyzes two activities which are involved in the cyclic version of arginine biosynthesis: the synthesis of acetylglutamate from glutamate and acetyl-CoA, and of ornithine by transacetylation between acetylornithine and glutamate.</text>
</comment>
<evidence type="ECO:0000256" key="3">
    <source>
        <dbReference type="ARBA" id="ARBA00022679"/>
    </source>
</evidence>
<feature type="binding site" evidence="7">
    <location>
        <position position="232"/>
    </location>
    <ligand>
        <name>substrate</name>
    </ligand>
</feature>
<feature type="binding site" evidence="7">
    <location>
        <position position="328"/>
    </location>
    <ligand>
        <name>substrate</name>
    </ligand>
</feature>
<dbReference type="EC" id="2.3.1.1" evidence="7"/>
<dbReference type="EMBL" id="VLTN01000018">
    <property type="protein sequence ID" value="KAA0152994.1"/>
    <property type="molecule type" value="Genomic_DNA"/>
</dbReference>
<feature type="chain" id="PRO_5023258747" description="Arginine biosynthesis bifunctional protein ArgJ beta chain" evidence="7">
    <location>
        <begin position="243"/>
        <end position="517"/>
    </location>
</feature>
<reference evidence="8 9" key="1">
    <citation type="submission" date="2019-07" db="EMBL/GenBank/DDBJ databases">
        <title>Genomes of Cafeteria roenbergensis.</title>
        <authorList>
            <person name="Fischer M.G."/>
            <person name="Hackl T."/>
            <person name="Roman M."/>
        </authorList>
    </citation>
    <scope>NUCLEOTIDE SEQUENCE [LARGE SCALE GENOMIC DNA]</scope>
    <source>
        <strain evidence="8 9">BVI</strain>
    </source>
</reference>
<keyword evidence="9" id="KW-1185">Reference proteome</keyword>
<dbReference type="InterPro" id="IPR016117">
    <property type="entry name" value="ArgJ-like_dom_sf"/>
</dbReference>
<dbReference type="GO" id="GO:0005759">
    <property type="term" value="C:mitochondrial matrix"/>
    <property type="evidence" value="ECO:0007669"/>
    <property type="project" value="UniProtKB-SubCell"/>
</dbReference>
<dbReference type="Gene3D" id="3.10.20.340">
    <property type="entry name" value="ArgJ beta chain, C-terminal domain"/>
    <property type="match status" value="1"/>
</dbReference>
<keyword evidence="6 7" id="KW-0012">Acyltransferase</keyword>
<dbReference type="InterPro" id="IPR002813">
    <property type="entry name" value="Arg_biosynth_ArgJ"/>
</dbReference>
<dbReference type="InterPro" id="IPR042195">
    <property type="entry name" value="ArgJ_beta_C"/>
</dbReference>
<evidence type="ECO:0000256" key="7">
    <source>
        <dbReference type="HAMAP-Rule" id="MF_03124"/>
    </source>
</evidence>
<dbReference type="OMA" id="FNSEEAY"/>
<feature type="binding site" evidence="7">
    <location>
        <position position="517"/>
    </location>
    <ligand>
        <name>substrate</name>
    </ligand>
</feature>
<keyword evidence="4 7" id="KW-0068">Autocatalytic cleavage</keyword>
<feature type="site" description="Involved in the stabilization of negative charge on the oxyanion by the formation of the oxyanion hole" evidence="7">
    <location>
        <position position="167"/>
    </location>
</feature>
<dbReference type="UniPathway" id="UPA00068">
    <property type="reaction ID" value="UER00106"/>
</dbReference>
<gene>
    <name evidence="8" type="ORF">FNF29_03514</name>
</gene>
<comment type="caution">
    <text evidence="8">The sequence shown here is derived from an EMBL/GenBank/DDBJ whole genome shotgun (WGS) entry which is preliminary data.</text>
</comment>
<comment type="catalytic activity">
    <reaction evidence="7">
        <text>L-glutamate + acetyl-CoA = N-acetyl-L-glutamate + CoA + H(+)</text>
        <dbReference type="Rhea" id="RHEA:24292"/>
        <dbReference type="ChEBI" id="CHEBI:15378"/>
        <dbReference type="ChEBI" id="CHEBI:29985"/>
        <dbReference type="ChEBI" id="CHEBI:44337"/>
        <dbReference type="ChEBI" id="CHEBI:57287"/>
        <dbReference type="ChEBI" id="CHEBI:57288"/>
        <dbReference type="EC" id="2.3.1.1"/>
    </reaction>
</comment>
<organism evidence="8 9">
    <name type="scientific">Cafeteria roenbergensis</name>
    <name type="common">Marine flagellate</name>
    <dbReference type="NCBI Taxonomy" id="33653"/>
    <lineage>
        <taxon>Eukaryota</taxon>
        <taxon>Sar</taxon>
        <taxon>Stramenopiles</taxon>
        <taxon>Bigyra</taxon>
        <taxon>Opalozoa</taxon>
        <taxon>Bicosoecida</taxon>
        <taxon>Cafeteriaceae</taxon>
        <taxon>Cafeteria</taxon>
    </lineage>
</organism>
<keyword evidence="7" id="KW-0496">Mitochondrion</keyword>
<dbReference type="EC" id="2.3.1.35" evidence="7"/>
<comment type="catalytic activity">
    <reaction evidence="7">
        <text>N(2)-acetyl-L-ornithine + L-glutamate = N-acetyl-L-glutamate + L-ornithine</text>
        <dbReference type="Rhea" id="RHEA:15349"/>
        <dbReference type="ChEBI" id="CHEBI:29985"/>
        <dbReference type="ChEBI" id="CHEBI:44337"/>
        <dbReference type="ChEBI" id="CHEBI:46911"/>
        <dbReference type="ChEBI" id="CHEBI:57805"/>
        <dbReference type="EC" id="2.3.1.35"/>
    </reaction>
</comment>
<dbReference type="Pfam" id="PF01960">
    <property type="entry name" value="ArgJ"/>
    <property type="match status" value="2"/>
</dbReference>
<dbReference type="GO" id="GO:0006526">
    <property type="term" value="P:L-arginine biosynthetic process"/>
    <property type="evidence" value="ECO:0007669"/>
    <property type="project" value="UniProtKB-UniRule"/>
</dbReference>
<evidence type="ECO:0000256" key="6">
    <source>
        <dbReference type="ARBA" id="ARBA00023315"/>
    </source>
</evidence>
<feature type="chain" id="PRO_5023258746" description="Arginine biosynthesis bifunctional protein ArgJ alpha chain" evidence="7">
    <location>
        <begin position="1"/>
        <end position="242"/>
    </location>
</feature>
<evidence type="ECO:0000313" key="8">
    <source>
        <dbReference type="EMBL" id="KAA0152994.1"/>
    </source>
</evidence>
<dbReference type="GO" id="GO:0004358">
    <property type="term" value="F:L-glutamate N-acetyltransferase activity, acting on acetyl-L-ornithine as donor"/>
    <property type="evidence" value="ECO:0007669"/>
    <property type="project" value="UniProtKB-UniRule"/>
</dbReference>
<dbReference type="PANTHER" id="PTHR23100:SF0">
    <property type="entry name" value="ARGININE BIOSYNTHESIS BIFUNCTIONAL PROTEIN ARGJ, MITOCHONDRIAL"/>
    <property type="match status" value="1"/>
</dbReference>
<feature type="site" description="Involved in the stabilization of negative charge on the oxyanion by the formation of the oxyanion hole" evidence="7">
    <location>
        <position position="166"/>
    </location>
</feature>
<evidence type="ECO:0000313" key="9">
    <source>
        <dbReference type="Proteomes" id="UP000323011"/>
    </source>
</evidence>
<evidence type="ECO:0000256" key="5">
    <source>
        <dbReference type="ARBA" id="ARBA00023268"/>
    </source>
</evidence>
<protein>
    <recommendedName>
        <fullName evidence="7">Arginine biosynthesis bifunctional protein ArgJ, mitochondrial</fullName>
    </recommendedName>
    <domain>
        <recommendedName>
            <fullName evidence="7">Glutamate N-acetyltransferase</fullName>
            <shortName evidence="7">GAT</shortName>
            <ecNumber evidence="7">2.3.1.35</ecNumber>
        </recommendedName>
        <alternativeName>
            <fullName evidence="7">Ornithine acetyltransferase</fullName>
            <shortName evidence="7">OATase</shortName>
        </alternativeName>
        <alternativeName>
            <fullName evidence="7">Ornithine transacetylase</fullName>
        </alternativeName>
    </domain>
    <domain>
        <recommendedName>
            <fullName evidence="7">Amino-acid acetyltransferase</fullName>
            <ecNumber evidence="7">2.3.1.1</ecNumber>
        </recommendedName>
        <alternativeName>
            <fullName evidence="7">N-acetylglutamate synthase</fullName>
            <shortName evidence="7">AGS</shortName>
        </alternativeName>
    </domain>
    <component>
        <recommendedName>
            <fullName evidence="7">Arginine biosynthesis bifunctional protein ArgJ alpha chain</fullName>
        </recommendedName>
    </component>
    <component>
        <recommendedName>
            <fullName evidence="7">Arginine biosynthesis bifunctional protein ArgJ beta chain</fullName>
        </recommendedName>
    </component>
</protein>
<evidence type="ECO:0000256" key="1">
    <source>
        <dbReference type="ARBA" id="ARBA00006774"/>
    </source>
</evidence>